<reference evidence="12" key="1">
    <citation type="submission" date="2012-12" db="EMBL/GenBank/DDBJ databases">
        <authorList>
            <person name="Hellsten U."/>
            <person name="Grimwood J."/>
            <person name="Chapman J.A."/>
            <person name="Shapiro H."/>
            <person name="Aerts A."/>
            <person name="Otillar R.P."/>
            <person name="Terry A.Y."/>
            <person name="Boore J.L."/>
            <person name="Simakov O."/>
            <person name="Marletaz F."/>
            <person name="Cho S.-J."/>
            <person name="Edsinger-Gonzales E."/>
            <person name="Havlak P."/>
            <person name="Kuo D.-H."/>
            <person name="Larsson T."/>
            <person name="Lv J."/>
            <person name="Arendt D."/>
            <person name="Savage R."/>
            <person name="Osoegawa K."/>
            <person name="de Jong P."/>
            <person name="Lindberg D.R."/>
            <person name="Seaver E.C."/>
            <person name="Weisblat D.A."/>
            <person name="Putnam N.H."/>
            <person name="Grigoriev I.V."/>
            <person name="Rokhsar D.S."/>
        </authorList>
    </citation>
    <scope>NUCLEOTIDE SEQUENCE</scope>
    <source>
        <strain evidence="12">I ESC-2004</strain>
    </source>
</reference>
<feature type="transmembrane region" description="Helical" evidence="8">
    <location>
        <begin position="42"/>
        <end position="63"/>
    </location>
</feature>
<keyword evidence="8" id="KW-0812">Transmembrane</keyword>
<evidence type="ECO:0000256" key="1">
    <source>
        <dbReference type="ARBA" id="ARBA00002219"/>
    </source>
</evidence>
<dbReference type="EnsemblMetazoa" id="CapteT223945">
    <property type="protein sequence ID" value="CapteP223945"/>
    <property type="gene ID" value="CapteG223945"/>
</dbReference>
<evidence type="ECO:0000313" key="12">
    <source>
        <dbReference type="Proteomes" id="UP000014760"/>
    </source>
</evidence>
<dbReference type="CDD" id="cd00037">
    <property type="entry name" value="CLECT"/>
    <property type="match status" value="1"/>
</dbReference>
<dbReference type="PANTHER" id="PTHR45713:SF6">
    <property type="entry name" value="F5_8 TYPE C DOMAIN-CONTAINING PROTEIN"/>
    <property type="match status" value="1"/>
</dbReference>
<protein>
    <recommendedName>
        <fullName evidence="9">Fucolectin tachylectin-4 pentraxin-1 domain-containing protein</fullName>
    </recommendedName>
</protein>
<dbReference type="InterPro" id="IPR051941">
    <property type="entry name" value="BG_Antigen-Binding_Lectin"/>
</dbReference>
<dbReference type="STRING" id="283909.R7VHJ5"/>
<dbReference type="InterPro" id="IPR006585">
    <property type="entry name" value="FTP1"/>
</dbReference>
<gene>
    <name evidence="10" type="ORF">CAPTEDRAFT_223945</name>
</gene>
<dbReference type="Gene3D" id="3.10.100.10">
    <property type="entry name" value="Mannose-Binding Protein A, subunit A"/>
    <property type="match status" value="1"/>
</dbReference>
<evidence type="ECO:0000256" key="3">
    <source>
        <dbReference type="ARBA" id="ARBA00011233"/>
    </source>
</evidence>
<dbReference type="GO" id="GO:0046872">
    <property type="term" value="F:metal ion binding"/>
    <property type="evidence" value="ECO:0007669"/>
    <property type="project" value="UniProtKB-KW"/>
</dbReference>
<reference evidence="10 12" key="2">
    <citation type="journal article" date="2013" name="Nature">
        <title>Insights into bilaterian evolution from three spiralian genomes.</title>
        <authorList>
            <person name="Simakov O."/>
            <person name="Marletaz F."/>
            <person name="Cho S.J."/>
            <person name="Edsinger-Gonzales E."/>
            <person name="Havlak P."/>
            <person name="Hellsten U."/>
            <person name="Kuo D.H."/>
            <person name="Larsson T."/>
            <person name="Lv J."/>
            <person name="Arendt D."/>
            <person name="Savage R."/>
            <person name="Osoegawa K."/>
            <person name="de Jong P."/>
            <person name="Grimwood J."/>
            <person name="Chapman J.A."/>
            <person name="Shapiro H."/>
            <person name="Aerts A."/>
            <person name="Otillar R.P."/>
            <person name="Terry A.Y."/>
            <person name="Boore J.L."/>
            <person name="Grigoriev I.V."/>
            <person name="Lindberg D.R."/>
            <person name="Seaver E.C."/>
            <person name="Weisblat D.A."/>
            <person name="Putnam N.H."/>
            <person name="Rokhsar D.S."/>
        </authorList>
    </citation>
    <scope>NUCLEOTIDE SEQUENCE</scope>
    <source>
        <strain evidence="10 12">I ESC-2004</strain>
    </source>
</reference>
<accession>R7VHJ5</accession>
<dbReference type="SUPFAM" id="SSF56436">
    <property type="entry name" value="C-type lectin-like"/>
    <property type="match status" value="1"/>
</dbReference>
<name>R7VHJ5_CAPTE</name>
<comment type="similarity">
    <text evidence="2">Belongs to the fucolectin family.</text>
</comment>
<keyword evidence="12" id="KW-1185">Reference proteome</keyword>
<proteinExistence type="inferred from homology"/>
<dbReference type="SMART" id="SM00607">
    <property type="entry name" value="FTP"/>
    <property type="match status" value="1"/>
</dbReference>
<reference evidence="11" key="3">
    <citation type="submission" date="2015-06" db="UniProtKB">
        <authorList>
            <consortium name="EnsemblMetazoa"/>
        </authorList>
    </citation>
    <scope>IDENTIFICATION</scope>
</reference>
<dbReference type="AlphaFoldDB" id="R7VHJ5"/>
<dbReference type="Gene3D" id="2.60.120.260">
    <property type="entry name" value="Galactose-binding domain-like"/>
    <property type="match status" value="1"/>
</dbReference>
<evidence type="ECO:0000256" key="6">
    <source>
        <dbReference type="ARBA" id="ARBA00022837"/>
    </source>
</evidence>
<comment type="function">
    <text evidence="1">Acts as a defensive agent. Recognizes blood group fucosylated oligosaccharides including A, B, H and Lewis B-type antigens. Does not recognize Lewis A antigen and has low affinity for monovalent haptens.</text>
</comment>
<dbReference type="Proteomes" id="UP000014760">
    <property type="component" value="Unassembled WGS sequence"/>
</dbReference>
<keyword evidence="5" id="KW-0430">Lectin</keyword>
<keyword evidence="4" id="KW-0479">Metal-binding</keyword>
<feature type="domain" description="Fucolectin tachylectin-4 pentraxin-1" evidence="9">
    <location>
        <begin position="65"/>
        <end position="216"/>
    </location>
</feature>
<dbReference type="GO" id="GO:0042806">
    <property type="term" value="F:fucose binding"/>
    <property type="evidence" value="ECO:0007669"/>
    <property type="project" value="UniProtKB-ARBA"/>
</dbReference>
<keyword evidence="7" id="KW-1015">Disulfide bond</keyword>
<dbReference type="GO" id="GO:0001868">
    <property type="term" value="P:regulation of complement activation, lectin pathway"/>
    <property type="evidence" value="ECO:0007669"/>
    <property type="project" value="UniProtKB-ARBA"/>
</dbReference>
<evidence type="ECO:0000256" key="4">
    <source>
        <dbReference type="ARBA" id="ARBA00022723"/>
    </source>
</evidence>
<dbReference type="InterPro" id="IPR016186">
    <property type="entry name" value="C-type_lectin-like/link_sf"/>
</dbReference>
<organism evidence="10">
    <name type="scientific">Capitella teleta</name>
    <name type="common">Polychaete worm</name>
    <dbReference type="NCBI Taxonomy" id="283909"/>
    <lineage>
        <taxon>Eukaryota</taxon>
        <taxon>Metazoa</taxon>
        <taxon>Spiralia</taxon>
        <taxon>Lophotrochozoa</taxon>
        <taxon>Annelida</taxon>
        <taxon>Polychaeta</taxon>
        <taxon>Sedentaria</taxon>
        <taxon>Scolecida</taxon>
        <taxon>Capitellidae</taxon>
        <taxon>Capitella</taxon>
    </lineage>
</organism>
<evidence type="ECO:0000313" key="10">
    <source>
        <dbReference type="EMBL" id="ELU18308.1"/>
    </source>
</evidence>
<dbReference type="InterPro" id="IPR016187">
    <property type="entry name" value="CTDL_fold"/>
</dbReference>
<dbReference type="SUPFAM" id="SSF49785">
    <property type="entry name" value="Galactose-binding domain-like"/>
    <property type="match status" value="1"/>
</dbReference>
<dbReference type="GO" id="GO:0010185">
    <property type="term" value="P:regulation of cellular defense response"/>
    <property type="evidence" value="ECO:0007669"/>
    <property type="project" value="UniProtKB-ARBA"/>
</dbReference>
<dbReference type="Pfam" id="PF22633">
    <property type="entry name" value="F5_F8_type_C_2"/>
    <property type="match status" value="1"/>
</dbReference>
<evidence type="ECO:0000259" key="9">
    <source>
        <dbReference type="SMART" id="SM00607"/>
    </source>
</evidence>
<dbReference type="EMBL" id="AMQN01016378">
    <property type="status" value="NOT_ANNOTATED_CDS"/>
    <property type="molecule type" value="Genomic_DNA"/>
</dbReference>
<dbReference type="HOGENOM" id="CLU_1005581_0_0_1"/>
<comment type="subunit">
    <text evidence="3">Homotrimer.</text>
</comment>
<evidence type="ECO:0000256" key="7">
    <source>
        <dbReference type="ARBA" id="ARBA00023157"/>
    </source>
</evidence>
<dbReference type="EMBL" id="KB292004">
    <property type="protein sequence ID" value="ELU18308.1"/>
    <property type="molecule type" value="Genomic_DNA"/>
</dbReference>
<evidence type="ECO:0000256" key="2">
    <source>
        <dbReference type="ARBA" id="ARBA00010147"/>
    </source>
</evidence>
<dbReference type="InterPro" id="IPR008979">
    <property type="entry name" value="Galactose-bd-like_sf"/>
</dbReference>
<sequence length="277" mass="30917">MWSHAKHDCKCVQDQKLFAGSARFSFRVNHPPWQKTGRHQRVMMHLIFVIHGITLVLQATSAAQLTNLAFEKPTKHKTEFNPPTWASDKAVDADPGGTTCTATGKDKPDPWWYVDLERYVYISNITLKNRISPYTSITSKLHDFDIYIGGCEIDTSDLSTWAFCTHYTGSASSGEVLNFSCDLDDVFGRYVLVNIPGATEMLTLCNVEVIGVYGCPPGWMQRYFACYKIESSPKTFALAQDSCSKRGAVLVVIDDETEFNFISTSVRATGSNPENVV</sequence>
<keyword evidence="6" id="KW-0106">Calcium</keyword>
<dbReference type="PANTHER" id="PTHR45713">
    <property type="entry name" value="FTP DOMAIN-CONTAINING PROTEIN"/>
    <property type="match status" value="1"/>
</dbReference>
<keyword evidence="8" id="KW-0472">Membrane</keyword>
<evidence type="ECO:0000256" key="5">
    <source>
        <dbReference type="ARBA" id="ARBA00022734"/>
    </source>
</evidence>
<dbReference type="OMA" id="CNLANIA"/>
<evidence type="ECO:0000256" key="8">
    <source>
        <dbReference type="SAM" id="Phobius"/>
    </source>
</evidence>
<keyword evidence="8" id="KW-1133">Transmembrane helix</keyword>
<dbReference type="OrthoDB" id="6102375at2759"/>
<evidence type="ECO:0000313" key="11">
    <source>
        <dbReference type="EnsemblMetazoa" id="CapteP223945"/>
    </source>
</evidence>